<dbReference type="GeneID" id="5325900"/>
<gene>
    <name evidence="2" type="ordered locus">Mevan_1230</name>
</gene>
<dbReference type="AlphaFoldDB" id="A6URK6"/>
<feature type="domain" description="ArnR1-like winged helix-turn-helix" evidence="1">
    <location>
        <begin position="96"/>
        <end position="134"/>
    </location>
</feature>
<reference evidence="2" key="1">
    <citation type="submission" date="2007-06" db="EMBL/GenBank/DDBJ databases">
        <title>Complete sequence of Methanococcus vannielii SB.</title>
        <authorList>
            <consortium name="US DOE Joint Genome Institute"/>
            <person name="Copeland A."/>
            <person name="Lucas S."/>
            <person name="Lapidus A."/>
            <person name="Barry K."/>
            <person name="Glavina del Rio T."/>
            <person name="Dalin E."/>
            <person name="Tice H."/>
            <person name="Pitluck S."/>
            <person name="Chain P."/>
            <person name="Malfatti S."/>
            <person name="Shin M."/>
            <person name="Vergez L."/>
            <person name="Schmutz J."/>
            <person name="Larimer F."/>
            <person name="Land M."/>
            <person name="Hauser L."/>
            <person name="Kyrpides N."/>
            <person name="Anderson I."/>
            <person name="Sieprawska-Lupa M."/>
            <person name="Whitman W.B."/>
            <person name="Richardson P."/>
        </authorList>
    </citation>
    <scope>NUCLEOTIDE SEQUENCE [LARGE SCALE GENOMIC DNA]</scope>
    <source>
        <strain evidence="2">SB</strain>
    </source>
</reference>
<dbReference type="Pfam" id="PF14947">
    <property type="entry name" value="HTH_45"/>
    <property type="match status" value="1"/>
</dbReference>
<dbReference type="InterPro" id="IPR036388">
    <property type="entry name" value="WH-like_DNA-bd_sf"/>
</dbReference>
<proteinExistence type="predicted"/>
<dbReference type="OrthoDB" id="59630at2157"/>
<evidence type="ECO:0000313" key="2">
    <source>
        <dbReference type="EMBL" id="ABR55128.1"/>
    </source>
</evidence>
<dbReference type="eggNOG" id="arCOG06598">
    <property type="taxonomic scope" value="Archaea"/>
</dbReference>
<accession>A6URK6</accession>
<sequence>MTKTTASELSKFELNLLSAFDGVNLSPEEVEEIFLEYKLKRYGEDREMIKDLIFDLEKGFFDLNREVVKEYVEILYGVYNSPCKESVDRYKMVLEDIGFKKVEKYINELFNGGYISKIGDGYTITDKGLEMLKHRK</sequence>
<organism evidence="2 3">
    <name type="scientific">Methanococcus vannielii (strain ATCC 35089 / DSM 1224 / JCM 13029 / OCM 148 / SB)</name>
    <dbReference type="NCBI Taxonomy" id="406327"/>
    <lineage>
        <taxon>Archaea</taxon>
        <taxon>Methanobacteriati</taxon>
        <taxon>Methanobacteriota</taxon>
        <taxon>Methanomada group</taxon>
        <taxon>Methanococci</taxon>
        <taxon>Methanococcales</taxon>
        <taxon>Methanococcaceae</taxon>
        <taxon>Methanococcus</taxon>
    </lineage>
</organism>
<dbReference type="RefSeq" id="WP_012066043.1">
    <property type="nucleotide sequence ID" value="NC_009634.1"/>
</dbReference>
<dbReference type="HOGENOM" id="CLU_1870778_0_0_2"/>
<dbReference type="Gene3D" id="1.10.10.10">
    <property type="entry name" value="Winged helix-like DNA-binding domain superfamily/Winged helix DNA-binding domain"/>
    <property type="match status" value="1"/>
</dbReference>
<evidence type="ECO:0000313" key="3">
    <source>
        <dbReference type="Proteomes" id="UP000001107"/>
    </source>
</evidence>
<dbReference type="KEGG" id="mvn:Mevan_1230"/>
<dbReference type="EMBL" id="CP000742">
    <property type="protein sequence ID" value="ABR55128.1"/>
    <property type="molecule type" value="Genomic_DNA"/>
</dbReference>
<dbReference type="Proteomes" id="UP000001107">
    <property type="component" value="Chromosome"/>
</dbReference>
<name>A6URK6_METVS</name>
<keyword evidence="3" id="KW-1185">Reference proteome</keyword>
<dbReference type="STRING" id="406327.Mevan_1230"/>
<protein>
    <recommendedName>
        <fullName evidence="1">ArnR1-like winged helix-turn-helix domain-containing protein</fullName>
    </recommendedName>
</protein>
<evidence type="ECO:0000259" key="1">
    <source>
        <dbReference type="Pfam" id="PF14947"/>
    </source>
</evidence>
<dbReference type="InterPro" id="IPR038723">
    <property type="entry name" value="ArnR1-like_HTH"/>
</dbReference>